<gene>
    <name evidence="5" type="ORF">J2X19_000656</name>
</gene>
<evidence type="ECO:0000256" key="3">
    <source>
        <dbReference type="PROSITE-ProRule" id="PRU00169"/>
    </source>
</evidence>
<dbReference type="Pfam" id="PF00072">
    <property type="entry name" value="Response_reg"/>
    <property type="match status" value="1"/>
</dbReference>
<keyword evidence="1 3" id="KW-0597">Phosphoprotein</keyword>
<sequence length="132" mass="14597">MAARILIIEDDYFSRELAMYLLQTAGYTVMGAEDGRTGVDMALQERPDLVLCDLQMPVLNGKEVVRRLHASPDWHRVPVLAVTAFSMAGDREAALAAGFDAHVTKPITPETFIPDMESFLPPELRAPRKSAL</sequence>
<keyword evidence="2" id="KW-0902">Two-component regulatory system</keyword>
<organism evidence="5 6">
    <name type="scientific">Rhodoferax ferrireducens</name>
    <dbReference type="NCBI Taxonomy" id="192843"/>
    <lineage>
        <taxon>Bacteria</taxon>
        <taxon>Pseudomonadati</taxon>
        <taxon>Pseudomonadota</taxon>
        <taxon>Betaproteobacteria</taxon>
        <taxon>Burkholderiales</taxon>
        <taxon>Comamonadaceae</taxon>
        <taxon>Rhodoferax</taxon>
    </lineage>
</organism>
<evidence type="ECO:0000256" key="2">
    <source>
        <dbReference type="ARBA" id="ARBA00023012"/>
    </source>
</evidence>
<feature type="domain" description="Response regulatory" evidence="4">
    <location>
        <begin position="4"/>
        <end position="120"/>
    </location>
</feature>
<dbReference type="EMBL" id="JAVDXT010000001">
    <property type="protein sequence ID" value="MDR7375998.1"/>
    <property type="molecule type" value="Genomic_DNA"/>
</dbReference>
<dbReference type="RefSeq" id="WP_310370619.1">
    <property type="nucleotide sequence ID" value="NZ_JAVDXT010000001.1"/>
</dbReference>
<feature type="modified residue" description="4-aspartylphosphate" evidence="3">
    <location>
        <position position="53"/>
    </location>
</feature>
<proteinExistence type="predicted"/>
<dbReference type="PANTHER" id="PTHR45339:SF1">
    <property type="entry name" value="HYBRID SIGNAL TRANSDUCTION HISTIDINE KINASE J"/>
    <property type="match status" value="1"/>
</dbReference>
<dbReference type="PROSITE" id="PS50110">
    <property type="entry name" value="RESPONSE_REGULATORY"/>
    <property type="match status" value="1"/>
</dbReference>
<reference evidence="5 6" key="1">
    <citation type="submission" date="2023-07" db="EMBL/GenBank/DDBJ databases">
        <title>Sorghum-associated microbial communities from plants grown in Nebraska, USA.</title>
        <authorList>
            <person name="Schachtman D."/>
        </authorList>
    </citation>
    <scope>NUCLEOTIDE SEQUENCE [LARGE SCALE GENOMIC DNA]</scope>
    <source>
        <strain evidence="5 6">BE313</strain>
    </source>
</reference>
<accession>A0ABU2C3V8</accession>
<dbReference type="Proteomes" id="UP001180487">
    <property type="component" value="Unassembled WGS sequence"/>
</dbReference>
<evidence type="ECO:0000259" key="4">
    <source>
        <dbReference type="PROSITE" id="PS50110"/>
    </source>
</evidence>
<evidence type="ECO:0000313" key="6">
    <source>
        <dbReference type="Proteomes" id="UP001180487"/>
    </source>
</evidence>
<dbReference type="SMART" id="SM00448">
    <property type="entry name" value="REC"/>
    <property type="match status" value="1"/>
</dbReference>
<dbReference type="InterPro" id="IPR001789">
    <property type="entry name" value="Sig_transdc_resp-reg_receiver"/>
</dbReference>
<dbReference type="PANTHER" id="PTHR45339">
    <property type="entry name" value="HYBRID SIGNAL TRANSDUCTION HISTIDINE KINASE J"/>
    <property type="match status" value="1"/>
</dbReference>
<dbReference type="InterPro" id="IPR011006">
    <property type="entry name" value="CheY-like_superfamily"/>
</dbReference>
<evidence type="ECO:0000313" key="5">
    <source>
        <dbReference type="EMBL" id="MDR7375998.1"/>
    </source>
</evidence>
<protein>
    <submittedName>
        <fullName evidence="5">Two-component system cell cycle response regulator DivK</fullName>
    </submittedName>
</protein>
<name>A0ABU2C3V8_9BURK</name>
<evidence type="ECO:0000256" key="1">
    <source>
        <dbReference type="ARBA" id="ARBA00022553"/>
    </source>
</evidence>
<comment type="caution">
    <text evidence="5">The sequence shown here is derived from an EMBL/GenBank/DDBJ whole genome shotgun (WGS) entry which is preliminary data.</text>
</comment>
<dbReference type="SUPFAM" id="SSF52172">
    <property type="entry name" value="CheY-like"/>
    <property type="match status" value="1"/>
</dbReference>
<dbReference type="Gene3D" id="3.40.50.2300">
    <property type="match status" value="1"/>
</dbReference>
<keyword evidence="6" id="KW-1185">Reference proteome</keyword>